<organism evidence="1 2">
    <name type="scientific">Geodermatophilus sabuli</name>
    <dbReference type="NCBI Taxonomy" id="1564158"/>
    <lineage>
        <taxon>Bacteria</taxon>
        <taxon>Bacillati</taxon>
        <taxon>Actinomycetota</taxon>
        <taxon>Actinomycetes</taxon>
        <taxon>Geodermatophilales</taxon>
        <taxon>Geodermatophilaceae</taxon>
        <taxon>Geodermatophilus</taxon>
    </lineage>
</organism>
<proteinExistence type="predicted"/>
<dbReference type="AlphaFoldDB" id="A0A285EFW0"/>
<evidence type="ECO:0000313" key="1">
    <source>
        <dbReference type="EMBL" id="SNX98008.1"/>
    </source>
</evidence>
<dbReference type="RefSeq" id="WP_216359821.1">
    <property type="nucleotide sequence ID" value="NZ_JACHXB010000001.1"/>
</dbReference>
<reference evidence="1 2" key="1">
    <citation type="submission" date="2017-09" db="EMBL/GenBank/DDBJ databases">
        <authorList>
            <person name="Ehlers B."/>
            <person name="Leendertz F.H."/>
        </authorList>
    </citation>
    <scope>NUCLEOTIDE SEQUENCE [LARGE SCALE GENOMIC DNA]</scope>
    <source>
        <strain evidence="1 2">DSM 46844</strain>
    </source>
</reference>
<evidence type="ECO:0008006" key="3">
    <source>
        <dbReference type="Google" id="ProtNLM"/>
    </source>
</evidence>
<keyword evidence="2" id="KW-1185">Reference proteome</keyword>
<evidence type="ECO:0000313" key="2">
    <source>
        <dbReference type="Proteomes" id="UP000219514"/>
    </source>
</evidence>
<dbReference type="Proteomes" id="UP000219514">
    <property type="component" value="Unassembled WGS sequence"/>
</dbReference>
<dbReference type="EMBL" id="OBDO01000009">
    <property type="protein sequence ID" value="SNX98008.1"/>
    <property type="molecule type" value="Genomic_DNA"/>
</dbReference>
<sequence length="110" mass="11449">MDAPDRFAALVDALATDPGVTPPDADGARRFGSGTLRAGGSIFAMLAVDAVVLKLPSDRVAALLADGAGRPFSSGKGQPYREWVALPDGDPATDLALAREALAFVRSRRR</sequence>
<protein>
    <recommendedName>
        <fullName evidence="3">TfoX N-terminal domain-containing protein</fullName>
    </recommendedName>
</protein>
<name>A0A285EFW0_9ACTN</name>
<gene>
    <name evidence="1" type="ORF">SAMN06893097_10988</name>
</gene>
<accession>A0A285EFW0</accession>